<dbReference type="InterPro" id="IPR041881">
    <property type="entry name" value="PqqD_sf"/>
</dbReference>
<dbReference type="InterPro" id="IPR008792">
    <property type="entry name" value="PQQD"/>
</dbReference>
<protein>
    <submittedName>
        <fullName evidence="2">Coenzyme PQQ synthesis protein D (PqqD)</fullName>
    </submittedName>
</protein>
<dbReference type="Gene3D" id="1.10.10.1150">
    <property type="entry name" value="Coenzyme PQQ synthesis protein D (PqqD)"/>
    <property type="match status" value="1"/>
</dbReference>
<dbReference type="STRING" id="364200.SAMN04488515_1121"/>
<dbReference type="RefSeq" id="WP_089991279.1">
    <property type="nucleotide sequence ID" value="NZ_FOIZ01000001.1"/>
</dbReference>
<dbReference type="Proteomes" id="UP000199167">
    <property type="component" value="Unassembled WGS sequence"/>
</dbReference>
<keyword evidence="3" id="KW-1185">Reference proteome</keyword>
<dbReference type="InterPro" id="IPR027417">
    <property type="entry name" value="P-loop_NTPase"/>
</dbReference>
<reference evidence="2 3" key="1">
    <citation type="submission" date="2016-10" db="EMBL/GenBank/DDBJ databases">
        <authorList>
            <person name="de Groot N.N."/>
        </authorList>
    </citation>
    <scope>NUCLEOTIDE SEQUENCE [LARGE SCALE GENOMIC DNA]</scope>
    <source>
        <strain evidence="2 3">DSM 17925</strain>
    </source>
</reference>
<dbReference type="OrthoDB" id="5771032at2"/>
<dbReference type="EMBL" id="FOIZ01000001">
    <property type="protein sequence ID" value="SEW11473.1"/>
    <property type="molecule type" value="Genomic_DNA"/>
</dbReference>
<feature type="coiled-coil region" evidence="1">
    <location>
        <begin position="267"/>
        <end position="294"/>
    </location>
</feature>
<evidence type="ECO:0000256" key="1">
    <source>
        <dbReference type="SAM" id="Coils"/>
    </source>
</evidence>
<name>A0A1I0PCZ6_9RHOB</name>
<keyword evidence="1" id="KW-0175">Coiled coil</keyword>
<sequence>MLTEAHVTQTSITFDGLKAPVLLNDADSLLPTIRAVLPSWNFSTHCADPAVVPSAVLTNVGNNIYRCQLRDPAEPARRWDAVNAVCEMIVALAWEQIEANPSWLCLHCAAVEIDGRLVLFPNRRRSGKSTLTAVLAHRGYRVFTDDFLPVQIDSNGYMNGFANGIAMRIRQPLPAEFSETFQEWAIRTTVTANKQYAYLSPKTLAARGETLPIGAIVVLDRTDTYDLAELSPVSEADVLDDLVTQNFARITHSGRILQASYGVARSAQRFRLTYSSAEAAADQLERALVGTQAQLLPVPELHEMPAEVDLGTVDTALLPAFDNSTSFHRVPHFTEVGLGDQHYVADAYGVGIHRMNPGSRVIWTILEEPASLSEICSILSAAFPETSVEQISQDAEATLQQFMECHLIQPVDRNSGMTE</sequence>
<organism evidence="2 3">
    <name type="scientific">Cognatiyoonia koreensis</name>
    <dbReference type="NCBI Taxonomy" id="364200"/>
    <lineage>
        <taxon>Bacteria</taxon>
        <taxon>Pseudomonadati</taxon>
        <taxon>Pseudomonadota</taxon>
        <taxon>Alphaproteobacteria</taxon>
        <taxon>Rhodobacterales</taxon>
        <taxon>Paracoccaceae</taxon>
        <taxon>Cognatiyoonia</taxon>
    </lineage>
</organism>
<dbReference type="SUPFAM" id="SSF53795">
    <property type="entry name" value="PEP carboxykinase-like"/>
    <property type="match status" value="1"/>
</dbReference>
<dbReference type="Gene3D" id="3.40.50.300">
    <property type="entry name" value="P-loop containing nucleotide triphosphate hydrolases"/>
    <property type="match status" value="1"/>
</dbReference>
<evidence type="ECO:0000313" key="2">
    <source>
        <dbReference type="EMBL" id="SEW11473.1"/>
    </source>
</evidence>
<proteinExistence type="predicted"/>
<accession>A0A1I0PCZ6</accession>
<dbReference type="Pfam" id="PF05402">
    <property type="entry name" value="PqqD"/>
    <property type="match status" value="1"/>
</dbReference>
<dbReference type="AlphaFoldDB" id="A0A1I0PCZ6"/>
<evidence type="ECO:0000313" key="3">
    <source>
        <dbReference type="Proteomes" id="UP000199167"/>
    </source>
</evidence>
<gene>
    <name evidence="2" type="ORF">SAMN04488515_1121</name>
</gene>